<keyword evidence="1" id="KW-1133">Transmembrane helix</keyword>
<name>A0AAW5R2K9_9HYPH</name>
<feature type="transmembrane region" description="Helical" evidence="1">
    <location>
        <begin position="6"/>
        <end position="36"/>
    </location>
</feature>
<dbReference type="RefSeq" id="WP_261617795.1">
    <property type="nucleotide sequence ID" value="NZ_JALIDZ010000011.1"/>
</dbReference>
<feature type="transmembrane region" description="Helical" evidence="1">
    <location>
        <begin position="291"/>
        <end position="311"/>
    </location>
</feature>
<feature type="transmembrane region" description="Helical" evidence="1">
    <location>
        <begin position="117"/>
        <end position="143"/>
    </location>
</feature>
<evidence type="ECO:0000313" key="3">
    <source>
        <dbReference type="Proteomes" id="UP001320898"/>
    </source>
</evidence>
<feature type="transmembrane region" description="Helical" evidence="1">
    <location>
        <begin position="48"/>
        <end position="69"/>
    </location>
</feature>
<proteinExistence type="predicted"/>
<reference evidence="2 3" key="1">
    <citation type="submission" date="2022-04" db="EMBL/GenBank/DDBJ databases">
        <authorList>
            <person name="Ye Y.-Q."/>
            <person name="Du Z.-J."/>
        </authorList>
    </citation>
    <scope>NUCLEOTIDE SEQUENCE [LARGE SCALE GENOMIC DNA]</scope>
    <source>
        <strain evidence="2 3">A6E488</strain>
    </source>
</reference>
<comment type="caution">
    <text evidence="2">The sequence shown here is derived from an EMBL/GenBank/DDBJ whole genome shotgun (WGS) entry which is preliminary data.</text>
</comment>
<feature type="transmembrane region" description="Helical" evidence="1">
    <location>
        <begin position="221"/>
        <end position="242"/>
    </location>
</feature>
<feature type="transmembrane region" description="Helical" evidence="1">
    <location>
        <begin position="373"/>
        <end position="399"/>
    </location>
</feature>
<gene>
    <name evidence="2" type="ORF">MUB46_20270</name>
</gene>
<sequence>MGRLILLIWPIALIDALVGRSILTTIGGAVLAVYLVASLATARPANRILALMILAAATGVAMVDGRLAAIPEAFSQTLVLAAFVPSAHLLRSVAESDQRVRRFRDLLADADPGSRPAWLLVGSNLLGSVLTVGAVAVLSPVFADKSQPSLRRNDAVSVVAGTALALTWSPFFVAMAVVSSFLPNVPLWAAILMGLGLSALGLAITLVLLRTPKPLRTAARAAAALRGFVPLIATAGLAVVLLRLSGDLSTLAAACVTMPPLCALLVVTRAQTVRDGARQIPDVLRYTAQRIRNIGAEVGILALAFMLGLVVRSSPAVSDAVAASGLAHLPGLLILFIVPLGMIGAGMLSVHPIVSASLMLAVFSGQNTGVSDLALMGATLVGWSASAMLSFSGLLLMVTMSLGEVPRSQLIFGRNILVALIFATLGALVLALLNRTIA</sequence>
<accession>A0AAW5R2K9</accession>
<protein>
    <submittedName>
        <fullName evidence="2">Uncharacterized protein</fullName>
    </submittedName>
</protein>
<keyword evidence="1" id="KW-0472">Membrane</keyword>
<dbReference type="AlphaFoldDB" id="A0AAW5R2K9"/>
<feature type="transmembrane region" description="Helical" evidence="1">
    <location>
        <begin position="155"/>
        <end position="181"/>
    </location>
</feature>
<feature type="transmembrane region" description="Helical" evidence="1">
    <location>
        <begin position="331"/>
        <end position="361"/>
    </location>
</feature>
<dbReference type="Proteomes" id="UP001320898">
    <property type="component" value="Unassembled WGS sequence"/>
</dbReference>
<evidence type="ECO:0000256" key="1">
    <source>
        <dbReference type="SAM" id="Phobius"/>
    </source>
</evidence>
<feature type="transmembrane region" description="Helical" evidence="1">
    <location>
        <begin position="187"/>
        <end position="209"/>
    </location>
</feature>
<feature type="transmembrane region" description="Helical" evidence="1">
    <location>
        <begin position="248"/>
        <end position="270"/>
    </location>
</feature>
<organism evidence="2 3">
    <name type="scientific">Microbaculum marinisediminis</name>
    <dbReference type="NCBI Taxonomy" id="2931392"/>
    <lineage>
        <taxon>Bacteria</taxon>
        <taxon>Pseudomonadati</taxon>
        <taxon>Pseudomonadota</taxon>
        <taxon>Alphaproteobacteria</taxon>
        <taxon>Hyphomicrobiales</taxon>
        <taxon>Tepidamorphaceae</taxon>
        <taxon>Microbaculum</taxon>
    </lineage>
</organism>
<evidence type="ECO:0000313" key="2">
    <source>
        <dbReference type="EMBL" id="MCT8974208.1"/>
    </source>
</evidence>
<keyword evidence="3" id="KW-1185">Reference proteome</keyword>
<feature type="transmembrane region" description="Helical" evidence="1">
    <location>
        <begin position="411"/>
        <end position="433"/>
    </location>
</feature>
<dbReference type="EMBL" id="JALIDZ010000011">
    <property type="protein sequence ID" value="MCT8974208.1"/>
    <property type="molecule type" value="Genomic_DNA"/>
</dbReference>
<keyword evidence="1" id="KW-0812">Transmembrane</keyword>